<dbReference type="RefSeq" id="WP_204601388.1">
    <property type="nucleotide sequence ID" value="NZ_JBHSED010000040.1"/>
</dbReference>
<reference evidence="3" key="1">
    <citation type="journal article" date="2019" name="Int. J. Syst. Evol. Microbiol.">
        <title>The Global Catalogue of Microorganisms (GCM) 10K type strain sequencing project: providing services to taxonomists for standard genome sequencing and annotation.</title>
        <authorList>
            <consortium name="The Broad Institute Genomics Platform"/>
            <consortium name="The Broad Institute Genome Sequencing Center for Infectious Disease"/>
            <person name="Wu L."/>
            <person name="Ma J."/>
        </authorList>
    </citation>
    <scope>NUCLEOTIDE SEQUENCE [LARGE SCALE GENOMIC DNA]</scope>
    <source>
        <strain evidence="3">CGMCC 4.1641</strain>
    </source>
</reference>
<proteinExistence type="predicted"/>
<evidence type="ECO:0000313" key="3">
    <source>
        <dbReference type="Proteomes" id="UP001595755"/>
    </source>
</evidence>
<keyword evidence="1" id="KW-0732">Signal</keyword>
<feature type="chain" id="PRO_5046280402" evidence="1">
    <location>
        <begin position="26"/>
        <end position="402"/>
    </location>
</feature>
<organism evidence="2 3">
    <name type="scientific">Cohnella boryungensis</name>
    <dbReference type="NCBI Taxonomy" id="768479"/>
    <lineage>
        <taxon>Bacteria</taxon>
        <taxon>Bacillati</taxon>
        <taxon>Bacillota</taxon>
        <taxon>Bacilli</taxon>
        <taxon>Bacillales</taxon>
        <taxon>Paenibacillaceae</taxon>
        <taxon>Cohnella</taxon>
    </lineage>
</organism>
<evidence type="ECO:0000313" key="2">
    <source>
        <dbReference type="EMBL" id="MFC4305817.1"/>
    </source>
</evidence>
<gene>
    <name evidence="2" type="ORF">ACFO1S_20510</name>
</gene>
<comment type="caution">
    <text evidence="2">The sequence shown here is derived from an EMBL/GenBank/DDBJ whole genome shotgun (WGS) entry which is preliminary data.</text>
</comment>
<sequence length="402" mass="43732">MKRALILTVLLFLGFSSLSVTSASAASPNDVGLLRGKTLNVLNSSGTQLATTDVVTDGVASTYIEFPKVTSTSQSVLSYTFDEPQSITAFKLSALSYRSGTSDIPYITVGFYDSSNVLVAEIARPSFYGSLQILNVAAENITKITLKNTHTTNPTRIFEFDLFNKTFESPQYLGGLLDNNFMNIISPVYPNMTTTNVITDGSLSTGMTFGKSGTTNTGVYLDFPTSATVNKYQISANVSKYDASHPAYNFSALSLEFYGEDGSLLSSIYMPSSSGHVIELASPVSGVTRIKLSSGTALGTTVVNDFNVFGFFEEPEVPVEPSFERALLTIYISGGQIKEYDLSAAELNAFLSWYDAKDAGSGPAKYKFVKTWNKGPFKTRTEYVIFDKILTFDVDEYEVENP</sequence>
<protein>
    <submittedName>
        <fullName evidence="2">Uncharacterized protein</fullName>
    </submittedName>
</protein>
<evidence type="ECO:0000256" key="1">
    <source>
        <dbReference type="SAM" id="SignalP"/>
    </source>
</evidence>
<keyword evidence="3" id="KW-1185">Reference proteome</keyword>
<dbReference type="EMBL" id="JBHSED010000040">
    <property type="protein sequence ID" value="MFC4305817.1"/>
    <property type="molecule type" value="Genomic_DNA"/>
</dbReference>
<name>A0ABV8SG39_9BACL</name>
<accession>A0ABV8SG39</accession>
<dbReference type="Proteomes" id="UP001595755">
    <property type="component" value="Unassembled WGS sequence"/>
</dbReference>
<feature type="signal peptide" evidence="1">
    <location>
        <begin position="1"/>
        <end position="25"/>
    </location>
</feature>